<feature type="signal peptide" evidence="1">
    <location>
        <begin position="1"/>
        <end position="25"/>
    </location>
</feature>
<dbReference type="KEGG" id="muc:MuYL_2119"/>
<dbReference type="Pfam" id="PF04074">
    <property type="entry name" value="DUF386"/>
    <property type="match status" value="1"/>
</dbReference>
<dbReference type="GO" id="GO:0005829">
    <property type="term" value="C:cytosol"/>
    <property type="evidence" value="ECO:0007669"/>
    <property type="project" value="TreeGrafter"/>
</dbReference>
<dbReference type="InterPro" id="IPR037012">
    <property type="entry name" value="NanQ/TabA/YiaL_sf"/>
</dbReference>
<dbReference type="SUPFAM" id="SSF51197">
    <property type="entry name" value="Clavaminate synthase-like"/>
    <property type="match status" value="1"/>
</dbReference>
<gene>
    <name evidence="2" type="ORF">MuYL_2119</name>
</gene>
<evidence type="ECO:0000313" key="3">
    <source>
        <dbReference type="Proteomes" id="UP000215002"/>
    </source>
</evidence>
<evidence type="ECO:0000313" key="2">
    <source>
        <dbReference type="EMBL" id="ASU34009.1"/>
    </source>
</evidence>
<accession>A0A223NVU1</accession>
<proteinExistence type="predicted"/>
<organism evidence="2 3">
    <name type="scientific">Mucilaginibacter xinganensis</name>
    <dbReference type="NCBI Taxonomy" id="1234841"/>
    <lineage>
        <taxon>Bacteria</taxon>
        <taxon>Pseudomonadati</taxon>
        <taxon>Bacteroidota</taxon>
        <taxon>Sphingobacteriia</taxon>
        <taxon>Sphingobacteriales</taxon>
        <taxon>Sphingobacteriaceae</taxon>
        <taxon>Mucilaginibacter</taxon>
    </lineage>
</organism>
<protein>
    <recommendedName>
        <fullName evidence="4">YhcH/YjgK/YiaL family protein</fullName>
    </recommendedName>
</protein>
<dbReference type="InterPro" id="IPR004375">
    <property type="entry name" value="NanQ/TabA/YiaL"/>
</dbReference>
<dbReference type="NCBIfam" id="TIGR00022">
    <property type="entry name" value="YhcH/YjgK/YiaL family protein"/>
    <property type="match status" value="1"/>
</dbReference>
<name>A0A223NVU1_9SPHI</name>
<dbReference type="Proteomes" id="UP000215002">
    <property type="component" value="Chromosome"/>
</dbReference>
<dbReference type="PANTHER" id="PTHR34986">
    <property type="entry name" value="EVOLVED BETA-GALACTOSIDASE SUBUNIT BETA"/>
    <property type="match status" value="1"/>
</dbReference>
<dbReference type="EMBL" id="CP022743">
    <property type="protein sequence ID" value="ASU34009.1"/>
    <property type="molecule type" value="Genomic_DNA"/>
</dbReference>
<evidence type="ECO:0000256" key="1">
    <source>
        <dbReference type="SAM" id="SignalP"/>
    </source>
</evidence>
<feature type="chain" id="PRO_5013302127" description="YhcH/YjgK/YiaL family protein" evidence="1">
    <location>
        <begin position="26"/>
        <end position="207"/>
    </location>
</feature>
<evidence type="ECO:0008006" key="4">
    <source>
        <dbReference type="Google" id="ProtNLM"/>
    </source>
</evidence>
<keyword evidence="1" id="KW-0732">Signal</keyword>
<dbReference type="Gene3D" id="2.60.120.370">
    <property type="entry name" value="YhcH/YjgK/YiaL"/>
    <property type="match status" value="1"/>
</dbReference>
<reference evidence="2 3" key="1">
    <citation type="submission" date="2017-08" db="EMBL/GenBank/DDBJ databases">
        <title>Complete genome sequence of Mucilaginibacter sp. strain BJC16-A31.</title>
        <authorList>
            <consortium name="Henan University of Science and Technology"/>
            <person name="You X."/>
        </authorList>
    </citation>
    <scope>NUCLEOTIDE SEQUENCE [LARGE SCALE GENOMIC DNA]</scope>
    <source>
        <strain evidence="2 3">BJC16-A31</strain>
    </source>
</reference>
<dbReference type="PANTHER" id="PTHR34986:SF1">
    <property type="entry name" value="PROTEIN YIAL"/>
    <property type="match status" value="1"/>
</dbReference>
<dbReference type="AlphaFoldDB" id="A0A223NVU1"/>
<keyword evidence="3" id="KW-1185">Reference proteome</keyword>
<sequence length="207" mass="23696">MKPAMNFRILLLVSFFSFSSFRSFAQEQAKNSWTEKSAMEWINKNEWKNGFKPDLNPSVNKVAFAEQYHKNQPLWEKAFAFLRDSDLTTLKPGKYPIDGTNVFATVTEAPSKEFEHSAWESHRNYIDLQYVIKGQETIGVATLAKATVTKPYSEEKDSANYNAEGQYYIATPAAFFLFFPSDVHRPNIKVAGFDLVKKIVIKIKMAN</sequence>